<dbReference type="Proteomes" id="UP001196870">
    <property type="component" value="Unassembled WGS sequence"/>
</dbReference>
<sequence>MASYYAPRFSTRRTAAGGRFDPNSDTAAHRTLPLGTVARVTNLANGRSAVVTIRDRGPHARGRIVDVSPRVAEDLRMRDAGVTRVILQPIAVPATGSRRRG</sequence>
<evidence type="ECO:0000256" key="3">
    <source>
        <dbReference type="HAMAP-Rule" id="MF_02071"/>
    </source>
</evidence>
<dbReference type="PANTHER" id="PTHR34183">
    <property type="entry name" value="ENDOLYTIC PEPTIDOGLYCAN TRANSGLYCOSYLASE RLPA"/>
    <property type="match status" value="1"/>
</dbReference>
<dbReference type="InterPro" id="IPR012997">
    <property type="entry name" value="RplA"/>
</dbReference>
<keyword evidence="2 3" id="KW-0961">Cell wall biogenesis/degradation</keyword>
<dbReference type="InterPro" id="IPR009009">
    <property type="entry name" value="RlpA-like_DPBB"/>
</dbReference>
<comment type="similarity">
    <text evidence="3 4">Belongs to the RlpA family.</text>
</comment>
<evidence type="ECO:0000256" key="2">
    <source>
        <dbReference type="ARBA" id="ARBA00023316"/>
    </source>
</evidence>
<comment type="function">
    <text evidence="3">Lytic transglycosylase with a strong preference for naked glycan strands that lack stem peptides.</text>
</comment>
<protein>
    <recommendedName>
        <fullName evidence="3">Endolytic peptidoglycan transglycosylase RlpA</fullName>
        <ecNumber evidence="3">4.2.2.-</ecNumber>
    </recommendedName>
</protein>
<dbReference type="EC" id="4.2.2.-" evidence="3"/>
<gene>
    <name evidence="3" type="primary">rlpA</name>
    <name evidence="6" type="ORF">GXW71_31960</name>
</gene>
<evidence type="ECO:0000259" key="5">
    <source>
        <dbReference type="Pfam" id="PF03330"/>
    </source>
</evidence>
<dbReference type="PANTHER" id="PTHR34183:SF8">
    <property type="entry name" value="ENDOLYTIC PEPTIDOGLYCAN TRANSGLYCOSYLASE RLPA-RELATED"/>
    <property type="match status" value="1"/>
</dbReference>
<dbReference type="HAMAP" id="MF_02071">
    <property type="entry name" value="RlpA"/>
    <property type="match status" value="1"/>
</dbReference>
<keyword evidence="1 3" id="KW-0456">Lyase</keyword>
<feature type="domain" description="RlpA-like protein double-psi beta-barrel" evidence="5">
    <location>
        <begin position="2"/>
        <end position="85"/>
    </location>
</feature>
<reference evidence="7" key="1">
    <citation type="journal article" date="2021" name="Syst. Appl. Microbiol.">
        <title>Roseomonas hellenica sp. nov., isolated from roots of wild-growing Alkanna tinctoria.</title>
        <authorList>
            <person name="Rat A."/>
            <person name="Naranjo H.D."/>
            <person name="Lebbe L."/>
            <person name="Cnockaert M."/>
            <person name="Krigas N."/>
            <person name="Grigoriadou K."/>
            <person name="Maloupa E."/>
            <person name="Willems A."/>
        </authorList>
    </citation>
    <scope>NUCLEOTIDE SEQUENCE [LARGE SCALE GENOMIC DNA]</scope>
    <source>
        <strain evidence="7">LMG 31523</strain>
    </source>
</reference>
<comment type="caution">
    <text evidence="6">The sequence shown here is derived from an EMBL/GenBank/DDBJ whole genome shotgun (WGS) entry which is preliminary data.</text>
</comment>
<evidence type="ECO:0000313" key="6">
    <source>
        <dbReference type="EMBL" id="MBR0669008.1"/>
    </source>
</evidence>
<organism evidence="6 7">
    <name type="scientific">Plastoroseomonas hellenica</name>
    <dbReference type="NCBI Taxonomy" id="2687306"/>
    <lineage>
        <taxon>Bacteria</taxon>
        <taxon>Pseudomonadati</taxon>
        <taxon>Pseudomonadota</taxon>
        <taxon>Alphaproteobacteria</taxon>
        <taxon>Acetobacterales</taxon>
        <taxon>Acetobacteraceae</taxon>
        <taxon>Plastoroseomonas</taxon>
    </lineage>
</organism>
<dbReference type="Pfam" id="PF03330">
    <property type="entry name" value="DPBB_1"/>
    <property type="match status" value="1"/>
</dbReference>
<accession>A0ABS5F9A2</accession>
<proteinExistence type="inferred from homology"/>
<evidence type="ECO:0000256" key="4">
    <source>
        <dbReference type="RuleBase" id="RU003495"/>
    </source>
</evidence>
<dbReference type="NCBIfam" id="TIGR00413">
    <property type="entry name" value="rlpA"/>
    <property type="match status" value="1"/>
</dbReference>
<keyword evidence="7" id="KW-1185">Reference proteome</keyword>
<name>A0ABS5F9A2_9PROT</name>
<dbReference type="Gene3D" id="2.40.40.10">
    <property type="entry name" value="RlpA-like domain"/>
    <property type="match status" value="1"/>
</dbReference>
<evidence type="ECO:0000313" key="7">
    <source>
        <dbReference type="Proteomes" id="UP001196870"/>
    </source>
</evidence>
<dbReference type="SUPFAM" id="SSF50685">
    <property type="entry name" value="Barwin-like endoglucanases"/>
    <property type="match status" value="1"/>
</dbReference>
<dbReference type="CDD" id="cd22268">
    <property type="entry name" value="DPBB_RlpA-like"/>
    <property type="match status" value="1"/>
</dbReference>
<evidence type="ECO:0000256" key="1">
    <source>
        <dbReference type="ARBA" id="ARBA00023239"/>
    </source>
</evidence>
<dbReference type="InterPro" id="IPR036908">
    <property type="entry name" value="RlpA-like_sf"/>
</dbReference>
<dbReference type="EMBL" id="JAAGBB010000078">
    <property type="protein sequence ID" value="MBR0669008.1"/>
    <property type="molecule type" value="Genomic_DNA"/>
</dbReference>
<dbReference type="InterPro" id="IPR034718">
    <property type="entry name" value="RlpA"/>
</dbReference>